<keyword evidence="5 9" id="KW-0443">Lipid metabolism</keyword>
<dbReference type="GO" id="GO:0047294">
    <property type="term" value="F:phosphoglycerol geranylgeranyltransferase activity"/>
    <property type="evidence" value="ECO:0007669"/>
    <property type="project" value="UniProtKB-UniRule"/>
</dbReference>
<keyword evidence="10" id="KW-0175">Coiled coil</keyword>
<keyword evidence="4 9" id="KW-0460">Magnesium</keyword>
<comment type="cofactor">
    <cofactor evidence="9">
        <name>Mg(2+)</name>
        <dbReference type="ChEBI" id="CHEBI:18420"/>
    </cofactor>
</comment>
<dbReference type="GO" id="GO:0000287">
    <property type="term" value="F:magnesium ion binding"/>
    <property type="evidence" value="ECO:0007669"/>
    <property type="project" value="UniProtKB-UniRule"/>
</dbReference>
<name>A0A8T4C890_9ARCH</name>
<comment type="catalytic activity">
    <reaction evidence="8 9">
        <text>sn-glycerol 1-phosphate + (2E,6E,10E)-geranylgeranyl diphosphate = sn-3-O-(geranylgeranyl)glycerol 1-phosphate + diphosphate</text>
        <dbReference type="Rhea" id="RHEA:23404"/>
        <dbReference type="ChEBI" id="CHEBI:33019"/>
        <dbReference type="ChEBI" id="CHEBI:57677"/>
        <dbReference type="ChEBI" id="CHEBI:57685"/>
        <dbReference type="ChEBI" id="CHEBI:58756"/>
        <dbReference type="EC" id="2.5.1.41"/>
    </reaction>
</comment>
<dbReference type="EMBL" id="VGJJ01000032">
    <property type="protein sequence ID" value="MBM3282434.1"/>
    <property type="molecule type" value="Genomic_DNA"/>
</dbReference>
<dbReference type="SUPFAM" id="SSF51395">
    <property type="entry name" value="FMN-linked oxidoreductases"/>
    <property type="match status" value="1"/>
</dbReference>
<dbReference type="GO" id="GO:0046474">
    <property type="term" value="P:glycerophospholipid biosynthetic process"/>
    <property type="evidence" value="ECO:0007669"/>
    <property type="project" value="UniProtKB-UniRule"/>
</dbReference>
<keyword evidence="9" id="KW-0963">Cytoplasm</keyword>
<comment type="similarity">
    <text evidence="9">Belongs to the GGGP/HepGP synthase family.</text>
</comment>
<dbReference type="InterPro" id="IPR038597">
    <property type="entry name" value="GGGP/HepGP_synthase_sf"/>
</dbReference>
<evidence type="ECO:0000256" key="6">
    <source>
        <dbReference type="ARBA" id="ARBA00023209"/>
    </source>
</evidence>
<comment type="subcellular location">
    <subcellularLocation>
        <location evidence="9">Cytoplasm</location>
    </subcellularLocation>
</comment>
<evidence type="ECO:0000313" key="11">
    <source>
        <dbReference type="EMBL" id="MBM3282434.1"/>
    </source>
</evidence>
<feature type="binding site" evidence="9">
    <location>
        <position position="47"/>
    </location>
    <ligand>
        <name>Mg(2+)</name>
        <dbReference type="ChEBI" id="CHEBI:18420"/>
    </ligand>
</feature>
<dbReference type="GO" id="GO:0005737">
    <property type="term" value="C:cytoplasm"/>
    <property type="evidence" value="ECO:0007669"/>
    <property type="project" value="UniProtKB-SubCell"/>
</dbReference>
<protein>
    <recommendedName>
        <fullName evidence="9">Geranylgeranylglyceryl phosphate synthase</fullName>
        <shortName evidence="9">GGGP synthase</shortName>
        <shortName evidence="9">GGGPS</shortName>
        <ecNumber evidence="9">2.5.1.41</ecNumber>
    </recommendedName>
    <alternativeName>
        <fullName evidence="9">(S)-3-O-geranylgeranylglyceryl phosphate synthase</fullName>
    </alternativeName>
    <alternativeName>
        <fullName evidence="9">Phosphoglycerol geranylgeranyltransferase</fullName>
    </alternativeName>
</protein>
<dbReference type="NCBIfam" id="NF003198">
    <property type="entry name" value="PRK04169.1-2"/>
    <property type="match status" value="1"/>
</dbReference>
<feature type="coiled-coil region" evidence="10">
    <location>
        <begin position="252"/>
        <end position="279"/>
    </location>
</feature>
<comment type="caution">
    <text evidence="9">Lacks conserved residue(s) required for the propagation of feature annotation.</text>
</comment>
<dbReference type="CDD" id="cd02812">
    <property type="entry name" value="PcrB_like"/>
    <property type="match status" value="1"/>
</dbReference>
<evidence type="ECO:0000256" key="4">
    <source>
        <dbReference type="ARBA" id="ARBA00022842"/>
    </source>
</evidence>
<reference evidence="11" key="1">
    <citation type="submission" date="2019-03" db="EMBL/GenBank/DDBJ databases">
        <title>Lake Tanganyika Metagenome-Assembled Genomes (MAGs).</title>
        <authorList>
            <person name="Tran P."/>
        </authorList>
    </citation>
    <scope>NUCLEOTIDE SEQUENCE</scope>
    <source>
        <strain evidence="11">M_DeepCast_50m_m2_156</strain>
    </source>
</reference>
<keyword evidence="1 9" id="KW-0444">Lipid biosynthesis</keyword>
<dbReference type="NCBIfam" id="TIGR01768">
    <property type="entry name" value="GGGP-family"/>
    <property type="match status" value="1"/>
</dbReference>
<dbReference type="InterPro" id="IPR010946">
    <property type="entry name" value="GGGP_synth"/>
</dbReference>
<evidence type="ECO:0000256" key="2">
    <source>
        <dbReference type="ARBA" id="ARBA00022679"/>
    </source>
</evidence>
<dbReference type="Gene3D" id="3.20.20.390">
    <property type="entry name" value="FMN-linked oxidoreductases"/>
    <property type="match status" value="1"/>
</dbReference>
<dbReference type="HAMAP" id="MF_00112">
    <property type="entry name" value="GGGP_HepGP_synthase"/>
    <property type="match status" value="1"/>
</dbReference>
<dbReference type="InterPro" id="IPR008205">
    <property type="entry name" value="GGGP_HepGP_synthase"/>
</dbReference>
<dbReference type="PANTHER" id="PTHR21235:SF22">
    <property type="entry name" value="GERANYLGERANYLGLYCERYL PHOSPHATE SYNTHASE"/>
    <property type="match status" value="1"/>
</dbReference>
<feature type="binding site" evidence="9">
    <location>
        <position position="76"/>
    </location>
    <ligand>
        <name>Mg(2+)</name>
        <dbReference type="ChEBI" id="CHEBI:18420"/>
    </ligand>
</feature>
<evidence type="ECO:0000256" key="1">
    <source>
        <dbReference type="ARBA" id="ARBA00022516"/>
    </source>
</evidence>
<dbReference type="NCBIfam" id="TIGR01769">
    <property type="entry name" value="GGGP"/>
    <property type="match status" value="1"/>
</dbReference>
<keyword evidence="3 9" id="KW-0479">Metal-binding</keyword>
<proteinExistence type="inferred from homology"/>
<comment type="function">
    <text evidence="9">Prenyltransferase that catalyzes the transfer of the geranylgeranyl moiety of geranylgeranyl diphosphate (GGPP) to the C3 hydroxyl of sn-glycerol-1-phosphate (G1P). This reaction is the first ether-bond-formation step in the biosynthesis of archaeal membrane lipids.</text>
</comment>
<dbReference type="GO" id="GO:0000107">
    <property type="term" value="F:imidazoleglycerol-phosphate synthase activity"/>
    <property type="evidence" value="ECO:0007669"/>
    <property type="project" value="TreeGrafter"/>
</dbReference>
<evidence type="ECO:0000256" key="9">
    <source>
        <dbReference type="HAMAP-Rule" id="MF_00112"/>
    </source>
</evidence>
<evidence type="ECO:0000256" key="10">
    <source>
        <dbReference type="SAM" id="Coils"/>
    </source>
</evidence>
<keyword evidence="6 9" id="KW-0594">Phospholipid biosynthesis</keyword>
<evidence type="ECO:0000256" key="5">
    <source>
        <dbReference type="ARBA" id="ARBA00023098"/>
    </source>
</evidence>
<organism evidence="11 12">
    <name type="scientific">Candidatus Iainarchaeum sp</name>
    <dbReference type="NCBI Taxonomy" id="3101447"/>
    <lineage>
        <taxon>Archaea</taxon>
        <taxon>Candidatus Iainarchaeota</taxon>
        <taxon>Candidatus Iainarchaeia</taxon>
        <taxon>Candidatus Iainarchaeales</taxon>
        <taxon>Candidatus Iainarchaeaceae</taxon>
        <taxon>Candidatus Iainarchaeum</taxon>
    </lineage>
</organism>
<dbReference type="Pfam" id="PF01884">
    <property type="entry name" value="PcrB"/>
    <property type="match status" value="1"/>
</dbReference>
<evidence type="ECO:0000256" key="8">
    <source>
        <dbReference type="ARBA" id="ARBA00047288"/>
    </source>
</evidence>
<evidence type="ECO:0000313" key="12">
    <source>
        <dbReference type="Proteomes" id="UP000774699"/>
    </source>
</evidence>
<dbReference type="Proteomes" id="UP000774699">
    <property type="component" value="Unassembled WGS sequence"/>
</dbReference>
<comment type="caution">
    <text evidence="11">The sequence shown here is derived from an EMBL/GenBank/DDBJ whole genome shotgun (WGS) entry which is preliminary data.</text>
</comment>
<dbReference type="EC" id="2.5.1.41" evidence="9"/>
<comment type="pathway">
    <text evidence="9">Membrane lipid metabolism; glycerophospholipid metabolism.</text>
</comment>
<evidence type="ECO:0000256" key="7">
    <source>
        <dbReference type="ARBA" id="ARBA00023264"/>
    </source>
</evidence>
<dbReference type="InterPro" id="IPR050064">
    <property type="entry name" value="IGPS_HisA/HisF"/>
</dbReference>
<gene>
    <name evidence="11" type="ORF">FJY86_03805</name>
</gene>
<dbReference type="AlphaFoldDB" id="A0A8T4C890"/>
<keyword evidence="7 9" id="KW-1208">Phospholipid metabolism</keyword>
<accession>A0A8T4C890</accession>
<dbReference type="PANTHER" id="PTHR21235">
    <property type="entry name" value="IMIDAZOLE GLYCEROL PHOSPHATE SYNTHASE SUBUNIT HISF/H IGP SYNTHASE SUBUNIT HISF/H"/>
    <property type="match status" value="1"/>
</dbReference>
<evidence type="ECO:0000256" key="3">
    <source>
        <dbReference type="ARBA" id="ARBA00022723"/>
    </source>
</evidence>
<keyword evidence="2 9" id="KW-0808">Transferase</keyword>
<sequence>MPMHTHPNGTISNGVKSFPHAPQLGKTYHALLEQCRSSPGHVFVVIDPPDHTPEQVKEIARAADRAGVSAFAVGGSLGAQGKLLDDCIDAIKSVSQKPVILFPGNIATLSPKADAVYFMSLFNSHDPYWISGAQVSAAYPVNKMHMETIGTAYLVYEPGQAVGWVGSAKLLPRGIPYLGAVNALAAQMLGFQLIIMESGSGAPSCVPPECIAAVRKLVHIPIVIAGGVRTPESASACIAAGADVVHVGTSIMKAAEGSVEKAEQLMRELVAACKRAGKERAV</sequence>